<name>A0AAX6EQD7_IRIPA</name>
<protein>
    <submittedName>
        <fullName evidence="1">Uncharacterized protein</fullName>
    </submittedName>
</protein>
<reference evidence="1" key="1">
    <citation type="journal article" date="2023" name="GigaByte">
        <title>Genome assembly of the bearded iris, Iris pallida Lam.</title>
        <authorList>
            <person name="Bruccoleri R.E."/>
            <person name="Oakeley E.J."/>
            <person name="Faust A.M.E."/>
            <person name="Altorfer M."/>
            <person name="Dessus-Babus S."/>
            <person name="Burckhardt D."/>
            <person name="Oertli M."/>
            <person name="Naumann U."/>
            <person name="Petersen F."/>
            <person name="Wong J."/>
        </authorList>
    </citation>
    <scope>NUCLEOTIDE SEQUENCE</scope>
    <source>
        <strain evidence="1">GSM-AAB239-AS_SAM_17_03QT</strain>
    </source>
</reference>
<keyword evidence="3" id="KW-1185">Reference proteome</keyword>
<dbReference type="EMBL" id="JANAVB010034694">
    <property type="protein sequence ID" value="KAJ6806213.1"/>
    <property type="molecule type" value="Genomic_DNA"/>
</dbReference>
<proteinExistence type="predicted"/>
<evidence type="ECO:0000313" key="3">
    <source>
        <dbReference type="Proteomes" id="UP001140949"/>
    </source>
</evidence>
<accession>A0AAX6EQD7</accession>
<dbReference type="Proteomes" id="UP001140949">
    <property type="component" value="Unassembled WGS sequence"/>
</dbReference>
<dbReference type="EMBL" id="JANAVB010031617">
    <property type="protein sequence ID" value="KAJ6811572.1"/>
    <property type="molecule type" value="Genomic_DNA"/>
</dbReference>
<sequence length="60" mass="6680">MCELDACPRLIRVRVSRRSRICSMDCSRSGNSGLFVSRLLCSSVDRVQLVCVSRCVACPE</sequence>
<comment type="caution">
    <text evidence="1">The sequence shown here is derived from an EMBL/GenBank/DDBJ whole genome shotgun (WGS) entry which is preliminary data.</text>
</comment>
<gene>
    <name evidence="2" type="ORF">M6B38_153335</name>
    <name evidence="1" type="ORF">M6B38_176465</name>
</gene>
<dbReference type="AlphaFoldDB" id="A0AAX6EQD7"/>
<evidence type="ECO:0000313" key="2">
    <source>
        <dbReference type="EMBL" id="KAJ6811572.1"/>
    </source>
</evidence>
<reference evidence="1" key="2">
    <citation type="submission" date="2023-04" db="EMBL/GenBank/DDBJ databases">
        <authorList>
            <person name="Bruccoleri R.E."/>
            <person name="Oakeley E.J."/>
            <person name="Faust A.-M."/>
            <person name="Dessus-Babus S."/>
            <person name="Altorfer M."/>
            <person name="Burckhardt D."/>
            <person name="Oertli M."/>
            <person name="Naumann U."/>
            <person name="Petersen F."/>
            <person name="Wong J."/>
        </authorList>
    </citation>
    <scope>NUCLEOTIDE SEQUENCE</scope>
    <source>
        <strain evidence="1">GSM-AAB239-AS_SAM_17_03QT</strain>
        <tissue evidence="1">Leaf</tissue>
    </source>
</reference>
<organism evidence="1 3">
    <name type="scientific">Iris pallida</name>
    <name type="common">Sweet iris</name>
    <dbReference type="NCBI Taxonomy" id="29817"/>
    <lineage>
        <taxon>Eukaryota</taxon>
        <taxon>Viridiplantae</taxon>
        <taxon>Streptophyta</taxon>
        <taxon>Embryophyta</taxon>
        <taxon>Tracheophyta</taxon>
        <taxon>Spermatophyta</taxon>
        <taxon>Magnoliopsida</taxon>
        <taxon>Liliopsida</taxon>
        <taxon>Asparagales</taxon>
        <taxon>Iridaceae</taxon>
        <taxon>Iridoideae</taxon>
        <taxon>Irideae</taxon>
        <taxon>Iris</taxon>
    </lineage>
</organism>
<evidence type="ECO:0000313" key="1">
    <source>
        <dbReference type="EMBL" id="KAJ6806213.1"/>
    </source>
</evidence>